<dbReference type="Gene3D" id="2.40.50.140">
    <property type="entry name" value="Nucleic acid-binding proteins"/>
    <property type="match status" value="1"/>
</dbReference>
<dbReference type="KEGG" id="satk:SA2016_1217"/>
<dbReference type="EMBL" id="CP014518">
    <property type="protein sequence ID" value="AMM31899.1"/>
    <property type="molecule type" value="Genomic_DNA"/>
</dbReference>
<evidence type="ECO:0000256" key="1">
    <source>
        <dbReference type="ARBA" id="ARBA00004496"/>
    </source>
</evidence>
<dbReference type="InterPro" id="IPR002059">
    <property type="entry name" value="CSP_DNA-bd"/>
</dbReference>
<protein>
    <submittedName>
        <fullName evidence="6">Putative cold shock protein</fullName>
    </submittedName>
</protein>
<evidence type="ECO:0000256" key="2">
    <source>
        <dbReference type="ARBA" id="ARBA00022490"/>
    </source>
</evidence>
<evidence type="ECO:0000313" key="6">
    <source>
        <dbReference type="EMBL" id="AMM31899.1"/>
    </source>
</evidence>
<dbReference type="GO" id="GO:0005737">
    <property type="term" value="C:cytoplasm"/>
    <property type="evidence" value="ECO:0007669"/>
    <property type="project" value="UniProtKB-SubCell"/>
</dbReference>
<dbReference type="PROSITE" id="PS00352">
    <property type="entry name" value="CSD_1"/>
    <property type="match status" value="1"/>
</dbReference>
<dbReference type="CDD" id="cd04458">
    <property type="entry name" value="CSP_CDS"/>
    <property type="match status" value="1"/>
</dbReference>
<dbReference type="Pfam" id="PF00313">
    <property type="entry name" value="CSD"/>
    <property type="match status" value="1"/>
</dbReference>
<evidence type="ECO:0000313" key="7">
    <source>
        <dbReference type="Proteomes" id="UP000070134"/>
    </source>
</evidence>
<feature type="region of interest" description="Disordered" evidence="4">
    <location>
        <begin position="88"/>
        <end position="110"/>
    </location>
</feature>
<dbReference type="Gene3D" id="6.20.370.130">
    <property type="match status" value="1"/>
</dbReference>
<dbReference type="FunFam" id="2.40.50.140:FF:000006">
    <property type="entry name" value="Cold shock protein CspC"/>
    <property type="match status" value="1"/>
</dbReference>
<dbReference type="AlphaFoldDB" id="A0A126ZXL3"/>
<dbReference type="InterPro" id="IPR011129">
    <property type="entry name" value="CSD"/>
</dbReference>
<comment type="subcellular location">
    <subcellularLocation>
        <location evidence="1 3">Cytoplasm</location>
    </subcellularLocation>
</comment>
<proteinExistence type="predicted"/>
<keyword evidence="2" id="KW-0963">Cytoplasm</keyword>
<dbReference type="InterPro" id="IPR019844">
    <property type="entry name" value="CSD_CS"/>
</dbReference>
<dbReference type="Proteomes" id="UP000070134">
    <property type="component" value="Chromosome"/>
</dbReference>
<dbReference type="GO" id="GO:0003676">
    <property type="term" value="F:nucleic acid binding"/>
    <property type="evidence" value="ECO:0007669"/>
    <property type="project" value="InterPro"/>
</dbReference>
<dbReference type="PROSITE" id="PS51857">
    <property type="entry name" value="CSD_2"/>
    <property type="match status" value="1"/>
</dbReference>
<reference evidence="6 7" key="1">
    <citation type="submission" date="2016-02" db="EMBL/GenBank/DDBJ databases">
        <title>Complete genome of Sinomonas atrocyanea KCTC 3377.</title>
        <authorList>
            <person name="Kim K.M."/>
        </authorList>
    </citation>
    <scope>NUCLEOTIDE SEQUENCE [LARGE SCALE GENOMIC DNA]</scope>
    <source>
        <strain evidence="6 7">KCTC 3377</strain>
    </source>
</reference>
<feature type="domain" description="CSD" evidence="5">
    <location>
        <begin position="44"/>
        <end position="109"/>
    </location>
</feature>
<evidence type="ECO:0000259" key="5">
    <source>
        <dbReference type="PROSITE" id="PS51857"/>
    </source>
</evidence>
<gene>
    <name evidence="6" type="ORF">SA2016_1217</name>
</gene>
<name>A0A126ZXL3_9MICC</name>
<dbReference type="SUPFAM" id="SSF50249">
    <property type="entry name" value="Nucleic acid-binding proteins"/>
    <property type="match status" value="1"/>
</dbReference>
<dbReference type="PRINTS" id="PR00050">
    <property type="entry name" value="COLDSHOCK"/>
</dbReference>
<dbReference type="SMART" id="SM00357">
    <property type="entry name" value="CSP"/>
    <property type="match status" value="1"/>
</dbReference>
<accession>A0A126ZXL3</accession>
<sequence>MAARTAHSASHIIPLTTTAVRADVVGPATGPCTGVTSTQKESNMATGTVKWFNSEKGFGFIAPEDGTPDVFAHYSAINSSGYRSLEEGQRVEFDSERGPKGPQAANIRAL</sequence>
<dbReference type="InterPro" id="IPR012340">
    <property type="entry name" value="NA-bd_OB-fold"/>
</dbReference>
<evidence type="ECO:0000256" key="4">
    <source>
        <dbReference type="SAM" id="MobiDB-lite"/>
    </source>
</evidence>
<keyword evidence="7" id="KW-1185">Reference proteome</keyword>
<organism evidence="6 7">
    <name type="scientific">Sinomonas atrocyanea</name>
    <dbReference type="NCBI Taxonomy" id="37927"/>
    <lineage>
        <taxon>Bacteria</taxon>
        <taxon>Bacillati</taxon>
        <taxon>Actinomycetota</taxon>
        <taxon>Actinomycetes</taxon>
        <taxon>Micrococcales</taxon>
        <taxon>Micrococcaceae</taxon>
        <taxon>Sinomonas</taxon>
    </lineage>
</organism>
<dbReference type="InterPro" id="IPR050181">
    <property type="entry name" value="Cold_shock_domain"/>
</dbReference>
<dbReference type="STRING" id="37927.SA2016_1217"/>
<feature type="compositionally biased region" description="Basic and acidic residues" evidence="4">
    <location>
        <begin position="88"/>
        <end position="99"/>
    </location>
</feature>
<evidence type="ECO:0000256" key="3">
    <source>
        <dbReference type="RuleBase" id="RU000408"/>
    </source>
</evidence>
<dbReference type="PANTHER" id="PTHR11544">
    <property type="entry name" value="COLD SHOCK DOMAIN CONTAINING PROTEINS"/>
    <property type="match status" value="1"/>
</dbReference>